<comment type="subcellular location">
    <subcellularLocation>
        <location evidence="1">Membrane</location>
        <topology evidence="1">Multi-pass membrane protein</topology>
    </subcellularLocation>
</comment>
<feature type="transmembrane region" description="Helical" evidence="7">
    <location>
        <begin position="163"/>
        <end position="187"/>
    </location>
</feature>
<feature type="transmembrane region" description="Helical" evidence="7">
    <location>
        <begin position="288"/>
        <end position="308"/>
    </location>
</feature>
<feature type="transmembrane region" description="Helical" evidence="7">
    <location>
        <begin position="252"/>
        <end position="281"/>
    </location>
</feature>
<dbReference type="PANTHER" id="PTHR21716:SF16">
    <property type="entry name" value="BLL1467 PROTEIN"/>
    <property type="match status" value="1"/>
</dbReference>
<comment type="similarity">
    <text evidence="2">Belongs to the autoinducer-2 exporter (AI-2E) (TC 2.A.86) family.</text>
</comment>
<dbReference type="InterPro" id="IPR002549">
    <property type="entry name" value="AI-2E-like"/>
</dbReference>
<dbReference type="OrthoDB" id="9799225at2"/>
<sequence length="414" mass="44381">MTDTEPNDETGSDGSRPAGVIAVRVCAVMLTLYALYYARNMVVPVVTSLVLYMVLRPVVRQAKRFGIHPAIGSGGIILCVLIILGVAGYLVAEPAQQMIADAPRNVSVVKEKLSFLTDKLKAVDEAKEELSDSSDGGDDSTSATNAEEPVPVEIEQPEWTGNFVYLSGTGNAVSFVSICLALLYFLLATGDDLLRSIMHALPGFTARRRLIEVIANVQEGLGNYLAKITAINACLGVSVGLAMWLLGMPSPILWGAMAFAFNFIPIVGAICGAMIIFVVALVNFGQPYYAFIVTGTFLTLTSLEGQFITPSILGRSMSMSPVVVFLSIVLWGWMWGFMGVFLSVPILIAARMACEGYEGLQPLAYVLGAEVPNVEDPDTDEPIADESIDSHHRHDIIASPHLDSAKGNEATCPT</sequence>
<dbReference type="GO" id="GO:0055085">
    <property type="term" value="P:transmembrane transport"/>
    <property type="evidence" value="ECO:0007669"/>
    <property type="project" value="TreeGrafter"/>
</dbReference>
<evidence type="ECO:0000256" key="5">
    <source>
        <dbReference type="ARBA" id="ARBA00023136"/>
    </source>
</evidence>
<feature type="transmembrane region" description="Helical" evidence="7">
    <location>
        <begin position="328"/>
        <end position="350"/>
    </location>
</feature>
<dbReference type="Proteomes" id="UP000320176">
    <property type="component" value="Unassembled WGS sequence"/>
</dbReference>
<evidence type="ECO:0000313" key="9">
    <source>
        <dbReference type="Proteomes" id="UP000320176"/>
    </source>
</evidence>
<keyword evidence="5 7" id="KW-0472">Membrane</keyword>
<feature type="transmembrane region" description="Helical" evidence="7">
    <location>
        <begin position="224"/>
        <end position="246"/>
    </location>
</feature>
<proteinExistence type="inferred from homology"/>
<feature type="region of interest" description="Disordered" evidence="6">
    <location>
        <begin position="127"/>
        <end position="150"/>
    </location>
</feature>
<evidence type="ECO:0000256" key="1">
    <source>
        <dbReference type="ARBA" id="ARBA00004141"/>
    </source>
</evidence>
<keyword evidence="9" id="KW-1185">Reference proteome</keyword>
<accession>A0A5C6B9W9</accession>
<feature type="transmembrane region" description="Helical" evidence="7">
    <location>
        <begin position="71"/>
        <end position="92"/>
    </location>
</feature>
<dbReference type="AlphaFoldDB" id="A0A5C6B9W9"/>
<dbReference type="Pfam" id="PF01594">
    <property type="entry name" value="AI-2E_transport"/>
    <property type="match status" value="1"/>
</dbReference>
<keyword evidence="4 7" id="KW-1133">Transmembrane helix</keyword>
<keyword evidence="3 7" id="KW-0812">Transmembrane</keyword>
<evidence type="ECO:0000256" key="4">
    <source>
        <dbReference type="ARBA" id="ARBA00022989"/>
    </source>
</evidence>
<name>A0A5C6B9W9_9BACT</name>
<organism evidence="8 9">
    <name type="scientific">Stieleria varia</name>
    <dbReference type="NCBI Taxonomy" id="2528005"/>
    <lineage>
        <taxon>Bacteria</taxon>
        <taxon>Pseudomonadati</taxon>
        <taxon>Planctomycetota</taxon>
        <taxon>Planctomycetia</taxon>
        <taxon>Pirellulales</taxon>
        <taxon>Pirellulaceae</taxon>
        <taxon>Stieleria</taxon>
    </lineage>
</organism>
<comment type="caution">
    <text evidence="8">The sequence shown here is derived from an EMBL/GenBank/DDBJ whole genome shotgun (WGS) entry which is preliminary data.</text>
</comment>
<dbReference type="PANTHER" id="PTHR21716">
    <property type="entry name" value="TRANSMEMBRANE PROTEIN"/>
    <property type="match status" value="1"/>
</dbReference>
<evidence type="ECO:0000313" key="8">
    <source>
        <dbReference type="EMBL" id="TWU08517.1"/>
    </source>
</evidence>
<evidence type="ECO:0000256" key="3">
    <source>
        <dbReference type="ARBA" id="ARBA00022692"/>
    </source>
</evidence>
<protein>
    <submittedName>
        <fullName evidence="8">AI-2 transport protein TqsA</fullName>
    </submittedName>
</protein>
<dbReference type="RefSeq" id="WP_146518549.1">
    <property type="nucleotide sequence ID" value="NZ_CP151726.1"/>
</dbReference>
<gene>
    <name evidence="8" type="primary">tqsA_1</name>
    <name evidence="8" type="ORF">Pla52n_11000</name>
</gene>
<reference evidence="8 9" key="1">
    <citation type="submission" date="2019-02" db="EMBL/GenBank/DDBJ databases">
        <title>Deep-cultivation of Planctomycetes and their phenomic and genomic characterization uncovers novel biology.</title>
        <authorList>
            <person name="Wiegand S."/>
            <person name="Jogler M."/>
            <person name="Boedeker C."/>
            <person name="Pinto D."/>
            <person name="Vollmers J."/>
            <person name="Rivas-Marin E."/>
            <person name="Kohn T."/>
            <person name="Peeters S.H."/>
            <person name="Heuer A."/>
            <person name="Rast P."/>
            <person name="Oberbeckmann S."/>
            <person name="Bunk B."/>
            <person name="Jeske O."/>
            <person name="Meyerdierks A."/>
            <person name="Storesund J.E."/>
            <person name="Kallscheuer N."/>
            <person name="Luecker S."/>
            <person name="Lage O.M."/>
            <person name="Pohl T."/>
            <person name="Merkel B.J."/>
            <person name="Hornburger P."/>
            <person name="Mueller R.-W."/>
            <person name="Bruemmer F."/>
            <person name="Labrenz M."/>
            <person name="Spormann A.M."/>
            <person name="Op Den Camp H."/>
            <person name="Overmann J."/>
            <person name="Amann R."/>
            <person name="Jetten M.S.M."/>
            <person name="Mascher T."/>
            <person name="Medema M.H."/>
            <person name="Devos D.P."/>
            <person name="Kaster A.-K."/>
            <person name="Ovreas L."/>
            <person name="Rohde M."/>
            <person name="Galperin M.Y."/>
            <person name="Jogler C."/>
        </authorList>
    </citation>
    <scope>NUCLEOTIDE SEQUENCE [LARGE SCALE GENOMIC DNA]</scope>
    <source>
        <strain evidence="8 9">Pla52n</strain>
    </source>
</reference>
<feature type="transmembrane region" description="Helical" evidence="7">
    <location>
        <begin position="18"/>
        <end position="36"/>
    </location>
</feature>
<evidence type="ECO:0000256" key="6">
    <source>
        <dbReference type="SAM" id="MobiDB-lite"/>
    </source>
</evidence>
<evidence type="ECO:0000256" key="2">
    <source>
        <dbReference type="ARBA" id="ARBA00009773"/>
    </source>
</evidence>
<evidence type="ECO:0000256" key="7">
    <source>
        <dbReference type="SAM" id="Phobius"/>
    </source>
</evidence>
<dbReference type="GO" id="GO:0016020">
    <property type="term" value="C:membrane"/>
    <property type="evidence" value="ECO:0007669"/>
    <property type="project" value="UniProtKB-SubCell"/>
</dbReference>
<dbReference type="EMBL" id="SJPN01000001">
    <property type="protein sequence ID" value="TWU08517.1"/>
    <property type="molecule type" value="Genomic_DNA"/>
</dbReference>